<dbReference type="AlphaFoldDB" id="A0A4R2CNK1"/>
<dbReference type="InterPro" id="IPR011010">
    <property type="entry name" value="DNA_brk_join_enz"/>
</dbReference>
<comment type="caution">
    <text evidence="8">The sequence shown here is derived from an EMBL/GenBank/DDBJ whole genome shotgun (WGS) entry which is preliminary data.</text>
</comment>
<dbReference type="GO" id="GO:0006310">
    <property type="term" value="P:DNA recombination"/>
    <property type="evidence" value="ECO:0007669"/>
    <property type="project" value="UniProtKB-KW"/>
</dbReference>
<keyword evidence="4" id="KW-0233">DNA recombination</keyword>
<dbReference type="PANTHER" id="PTHR30349">
    <property type="entry name" value="PHAGE INTEGRASE-RELATED"/>
    <property type="match status" value="1"/>
</dbReference>
<dbReference type="SUPFAM" id="SSF56349">
    <property type="entry name" value="DNA breaking-rejoining enzymes"/>
    <property type="match status" value="1"/>
</dbReference>
<reference evidence="8 9" key="1">
    <citation type="submission" date="2019-03" db="EMBL/GenBank/DDBJ databases">
        <title>Genomic Encyclopedia of Type Strains, Phase IV (KMG-IV): sequencing the most valuable type-strain genomes for metagenomic binning, comparative biology and taxonomic classification.</title>
        <authorList>
            <person name="Goeker M."/>
        </authorList>
    </citation>
    <scope>NUCLEOTIDE SEQUENCE [LARGE SCALE GENOMIC DNA]</scope>
    <source>
        <strain evidence="8 9">DSM 18401</strain>
    </source>
</reference>
<dbReference type="Gene3D" id="1.10.150.130">
    <property type="match status" value="1"/>
</dbReference>
<evidence type="ECO:0000256" key="3">
    <source>
        <dbReference type="ARBA" id="ARBA00023125"/>
    </source>
</evidence>
<evidence type="ECO:0000259" key="6">
    <source>
        <dbReference type="PROSITE" id="PS51898"/>
    </source>
</evidence>
<dbReference type="RefSeq" id="WP_133035284.1">
    <property type="nucleotide sequence ID" value="NZ_BAABEI010000012.1"/>
</dbReference>
<evidence type="ECO:0000313" key="9">
    <source>
        <dbReference type="Proteomes" id="UP000295351"/>
    </source>
</evidence>
<evidence type="ECO:0000256" key="1">
    <source>
        <dbReference type="ARBA" id="ARBA00008857"/>
    </source>
</evidence>
<evidence type="ECO:0000256" key="5">
    <source>
        <dbReference type="PROSITE-ProRule" id="PRU01248"/>
    </source>
</evidence>
<dbReference type="CDD" id="cd01189">
    <property type="entry name" value="INT_ICEBs1_C_like"/>
    <property type="match status" value="1"/>
</dbReference>
<dbReference type="PROSITE" id="PS51898">
    <property type="entry name" value="TYR_RECOMBINASE"/>
    <property type="match status" value="1"/>
</dbReference>
<protein>
    <submittedName>
        <fullName evidence="8">Site-specific recombinase XerC</fullName>
    </submittedName>
</protein>
<evidence type="ECO:0000313" key="8">
    <source>
        <dbReference type="EMBL" id="TCN42411.1"/>
    </source>
</evidence>
<dbReference type="Pfam" id="PF00589">
    <property type="entry name" value="Phage_integrase"/>
    <property type="match status" value="1"/>
</dbReference>
<keyword evidence="2" id="KW-0229">DNA integration</keyword>
<dbReference type="InterPro" id="IPR010998">
    <property type="entry name" value="Integrase_recombinase_N"/>
</dbReference>
<dbReference type="InterPro" id="IPR002104">
    <property type="entry name" value="Integrase_catalytic"/>
</dbReference>
<dbReference type="PANTHER" id="PTHR30349:SF64">
    <property type="entry name" value="PROPHAGE INTEGRASE INTD-RELATED"/>
    <property type="match status" value="1"/>
</dbReference>
<sequence length="398" mass="44073">MATITKRRWTTSKGEEREAWTLAYTDRSGKRHKEQFPKKREAEARRVEVEGQISTGAFRAEAATKTVKEAIDAYVIHLEKRHGRGEQVTTMYLRNTKGQLRTHVETEIGDTKLAELTARTVTDLVDRLKDNGVGLPTVRRVIGALSRTLQFAVGQDLVASNVAKGVRVLGKRGEGSEKVVPPSKAVLAKVIKAAAEYMPDAPRGFGPEAEARFRKRAAEANDYALRIKFAAATGLRASEQWALRWKHLDLSGRSVTVETRLDAFGEFDTTKSGAGRRTVPLSQALSDELAARRKVSKFNGDDDFVFPDSNGGFTRHTQFMTRRFKPILAKAEAPALGWHALRHFAVSTWIEAGLQPKAVQTLAGHATFQITMSRYGHMFPSDDHGAAMDKIASQLYGI</sequence>
<dbReference type="EMBL" id="SLVX01000012">
    <property type="protein sequence ID" value="TCN42411.1"/>
    <property type="molecule type" value="Genomic_DNA"/>
</dbReference>
<accession>A0A4R2CNK1</accession>
<dbReference type="Proteomes" id="UP000295351">
    <property type="component" value="Unassembled WGS sequence"/>
</dbReference>
<dbReference type="Gene3D" id="1.10.443.10">
    <property type="entry name" value="Intergrase catalytic core"/>
    <property type="match status" value="1"/>
</dbReference>
<evidence type="ECO:0000259" key="7">
    <source>
        <dbReference type="PROSITE" id="PS51900"/>
    </source>
</evidence>
<evidence type="ECO:0000256" key="4">
    <source>
        <dbReference type="ARBA" id="ARBA00023172"/>
    </source>
</evidence>
<feature type="domain" description="Tyr recombinase" evidence="6">
    <location>
        <begin position="200"/>
        <end position="390"/>
    </location>
</feature>
<dbReference type="GO" id="GO:0015074">
    <property type="term" value="P:DNA integration"/>
    <property type="evidence" value="ECO:0007669"/>
    <property type="project" value="UniProtKB-KW"/>
</dbReference>
<name>A0A4R2CNK1_SHIGR</name>
<gene>
    <name evidence="8" type="ORF">EV665_112146</name>
</gene>
<keyword evidence="9" id="KW-1185">Reference proteome</keyword>
<feature type="domain" description="Core-binding (CB)" evidence="7">
    <location>
        <begin position="65"/>
        <end position="153"/>
    </location>
</feature>
<evidence type="ECO:0000256" key="2">
    <source>
        <dbReference type="ARBA" id="ARBA00022908"/>
    </source>
</evidence>
<keyword evidence="3 5" id="KW-0238">DNA-binding</keyword>
<comment type="similarity">
    <text evidence="1">Belongs to the 'phage' integrase family.</text>
</comment>
<dbReference type="InterPro" id="IPR013762">
    <property type="entry name" value="Integrase-like_cat_sf"/>
</dbReference>
<organism evidence="8 9">
    <name type="scientific">Shinella granuli</name>
    <dbReference type="NCBI Taxonomy" id="323621"/>
    <lineage>
        <taxon>Bacteria</taxon>
        <taxon>Pseudomonadati</taxon>
        <taxon>Pseudomonadota</taxon>
        <taxon>Alphaproteobacteria</taxon>
        <taxon>Hyphomicrobiales</taxon>
        <taxon>Rhizobiaceae</taxon>
        <taxon>Shinella</taxon>
    </lineage>
</organism>
<proteinExistence type="inferred from homology"/>
<dbReference type="GO" id="GO:0003677">
    <property type="term" value="F:DNA binding"/>
    <property type="evidence" value="ECO:0007669"/>
    <property type="project" value="UniProtKB-UniRule"/>
</dbReference>
<dbReference type="InterPro" id="IPR044068">
    <property type="entry name" value="CB"/>
</dbReference>
<dbReference type="InterPro" id="IPR050090">
    <property type="entry name" value="Tyrosine_recombinase_XerCD"/>
</dbReference>
<dbReference type="PROSITE" id="PS51900">
    <property type="entry name" value="CB"/>
    <property type="match status" value="1"/>
</dbReference>